<gene>
    <name evidence="3" type="ORF">PADG_06832</name>
</gene>
<feature type="region of interest" description="Disordered" evidence="1">
    <location>
        <begin position="227"/>
        <end position="279"/>
    </location>
</feature>
<feature type="compositionally biased region" description="Polar residues" evidence="1">
    <location>
        <begin position="266"/>
        <end position="278"/>
    </location>
</feature>
<dbReference type="AlphaFoldDB" id="C1GHU6"/>
<protein>
    <recommendedName>
        <fullName evidence="5">Endoglucanase</fullName>
    </recommendedName>
</protein>
<feature type="signal peptide" evidence="2">
    <location>
        <begin position="1"/>
        <end position="18"/>
    </location>
</feature>
<evidence type="ECO:0000256" key="1">
    <source>
        <dbReference type="SAM" id="MobiDB-lite"/>
    </source>
</evidence>
<dbReference type="HOGENOM" id="CLU_032571_3_0_1"/>
<accession>C1GHU6</accession>
<evidence type="ECO:0000313" key="3">
    <source>
        <dbReference type="EMBL" id="EEH50753.1"/>
    </source>
</evidence>
<dbReference type="EMBL" id="KN275965">
    <property type="protein sequence ID" value="EEH50753.1"/>
    <property type="molecule type" value="Genomic_DNA"/>
</dbReference>
<dbReference type="OrthoDB" id="2342176at2759"/>
<dbReference type="GeneID" id="22585461"/>
<proteinExistence type="predicted"/>
<keyword evidence="2" id="KW-0732">Signal</keyword>
<dbReference type="KEGG" id="pbn:PADG_06832"/>
<dbReference type="eggNOG" id="ENOG502S5ST">
    <property type="taxonomic scope" value="Eukaryota"/>
</dbReference>
<dbReference type="PANTHER" id="PTHR36182:SF1">
    <property type="entry name" value="PROTEIN, PUTATIVE (AFU_ORTHOLOGUE AFUA_6G10930)-RELATED"/>
    <property type="match status" value="1"/>
</dbReference>
<feature type="chain" id="PRO_5002909820" description="Endoglucanase" evidence="2">
    <location>
        <begin position="19"/>
        <end position="382"/>
    </location>
</feature>
<name>C1GHU6_PARBD</name>
<sequence length="382" mass="39460">MHSLSLLTVVVAARSAFAHMEMREPLAFRSRFGSGTQIDYSNTSPLLGDGSNFPCKGYHHDTGNMPVATYQAGDTVQLKLEGSATHGGGSCQVSLSYDGGNTFKVIMSMIGGCPLPKNYLVKIPHFVPQGEVVFAWSWFNLLGNREMYMNCALVNIKSGSGNSSDFENLPDMYVANVGNGKKTVEGSNTIFPRPGDNVLYGHGLGPASGDSSPAAIKASSSTAKASSFTEKASSSTAKASSFTEKASSSTAKASPATEKASPATEKASSSTAVTSSPGAISIPPAWNTTLYNSTTSSHAPWPTAPCPTHNLNATTSTTPASSSYPIFIKQSGSDTTPLSSSSAASQHRPATTATLSGLSVSGTASGSGLQDSFSLRCSCSLV</sequence>
<dbReference type="Proteomes" id="UP000001628">
    <property type="component" value="Unassembled WGS sequence"/>
</dbReference>
<evidence type="ECO:0000313" key="4">
    <source>
        <dbReference type="Proteomes" id="UP000001628"/>
    </source>
</evidence>
<reference evidence="3 4" key="1">
    <citation type="journal article" date="2011" name="PLoS Genet.">
        <title>Comparative genomic analysis of human fungal pathogens causing paracoccidioidomycosis.</title>
        <authorList>
            <person name="Desjardins C.A."/>
            <person name="Champion M.D."/>
            <person name="Holder J.W."/>
            <person name="Muszewska A."/>
            <person name="Goldberg J."/>
            <person name="Bailao A.M."/>
            <person name="Brigido M.M."/>
            <person name="Ferreira M.E."/>
            <person name="Garcia A.M."/>
            <person name="Grynberg M."/>
            <person name="Gujja S."/>
            <person name="Heiman D.I."/>
            <person name="Henn M.R."/>
            <person name="Kodira C.D."/>
            <person name="Leon-Narvaez H."/>
            <person name="Longo L.V."/>
            <person name="Ma L.J."/>
            <person name="Malavazi I."/>
            <person name="Matsuo A.L."/>
            <person name="Morais F.V."/>
            <person name="Pereira M."/>
            <person name="Rodriguez-Brito S."/>
            <person name="Sakthikumar S."/>
            <person name="Salem-Izacc S.M."/>
            <person name="Sykes S.M."/>
            <person name="Teixeira M.M."/>
            <person name="Vallejo M.C."/>
            <person name="Walter M.E."/>
            <person name="Yandava C."/>
            <person name="Young S."/>
            <person name="Zeng Q."/>
            <person name="Zucker J."/>
            <person name="Felipe M.S."/>
            <person name="Goldman G.H."/>
            <person name="Haas B.J."/>
            <person name="McEwen J.G."/>
            <person name="Nino-Vega G."/>
            <person name="Puccia R."/>
            <person name="San-Blas G."/>
            <person name="Soares C.M."/>
            <person name="Birren B.W."/>
            <person name="Cuomo C.A."/>
        </authorList>
    </citation>
    <scope>NUCLEOTIDE SEQUENCE [LARGE SCALE GENOMIC DNA]</scope>
    <source>
        <strain evidence="3 4">Pb18</strain>
    </source>
</reference>
<evidence type="ECO:0000256" key="2">
    <source>
        <dbReference type="SAM" id="SignalP"/>
    </source>
</evidence>
<organism evidence="3 4">
    <name type="scientific">Paracoccidioides brasiliensis (strain Pb18)</name>
    <dbReference type="NCBI Taxonomy" id="502780"/>
    <lineage>
        <taxon>Eukaryota</taxon>
        <taxon>Fungi</taxon>
        <taxon>Dikarya</taxon>
        <taxon>Ascomycota</taxon>
        <taxon>Pezizomycotina</taxon>
        <taxon>Eurotiomycetes</taxon>
        <taxon>Eurotiomycetidae</taxon>
        <taxon>Onygenales</taxon>
        <taxon>Ajellomycetaceae</taxon>
        <taxon>Paracoccidioides</taxon>
    </lineage>
</organism>
<dbReference type="VEuPathDB" id="FungiDB:PADG_06832"/>
<dbReference type="Gene3D" id="2.70.50.70">
    <property type="match status" value="1"/>
</dbReference>
<dbReference type="OMA" id="AGTICRW"/>
<evidence type="ECO:0008006" key="5">
    <source>
        <dbReference type="Google" id="ProtNLM"/>
    </source>
</evidence>
<keyword evidence="4" id="KW-1185">Reference proteome</keyword>
<dbReference type="InParanoid" id="C1GHU6"/>
<dbReference type="RefSeq" id="XP_010762250.1">
    <property type="nucleotide sequence ID" value="XM_010763948.1"/>
</dbReference>
<dbReference type="PANTHER" id="PTHR36182">
    <property type="entry name" value="PROTEIN, PUTATIVE (AFU_ORTHOLOGUE AFUA_6G10930)-RELATED"/>
    <property type="match status" value="1"/>
</dbReference>
<feature type="compositionally biased region" description="Low complexity" evidence="1">
    <location>
        <begin position="227"/>
        <end position="264"/>
    </location>
</feature>